<evidence type="ECO:0000313" key="7">
    <source>
        <dbReference type="EMBL" id="MBW0130668.1"/>
    </source>
</evidence>
<evidence type="ECO:0000256" key="4">
    <source>
        <dbReference type="ARBA" id="ARBA00023136"/>
    </source>
</evidence>
<evidence type="ECO:0000259" key="6">
    <source>
        <dbReference type="PROSITE" id="PS50850"/>
    </source>
</evidence>
<dbReference type="PANTHER" id="PTHR23508:SF10">
    <property type="entry name" value="CARBOXYLIC ACID TRANSPORTER PROTEIN HOMOLOG"/>
    <property type="match status" value="1"/>
</dbReference>
<sequence>MNAPPDVLRRSSVTWIVALATTGLVFDGYDLVVYGTLVPLFLRSPGEIGEVTPALAGALGSYALIGVLVGALLAGSVGDLIGRRTVMLTAYAWFSVGMALTALATTTTAFGLLRFATGIGVGALVATTGALVAEFAPPGRRNLLNAIAYSGVPLGSLLAALLAILLLGPIGWRGMFLIGALPLVTLLPLAYLKMPESPAWLASRGRMEEARAVGARTGVSVEEPAAPGTAPQPSGRAGFAGLFRAPYLLPTIALGLLSALGLLLVYALNTWLPELMGRAGFSTNGSLAFLLVLNGGAVLGALGASRIADRFGPKRVVAASFLLGGVAMALLTAGFPLGVLLAFVAVVGLGTSGTQILIYGFVATYYRTNVRSAGVAWCAGFGRLGGIGGPVVGGLLIAAGLELNTIFYVLVAVSVLGAALALVVPARARSAPAPAVVADEPVVARAR</sequence>
<feature type="transmembrane region" description="Helical" evidence="5">
    <location>
        <begin position="287"/>
        <end position="304"/>
    </location>
</feature>
<evidence type="ECO:0000256" key="1">
    <source>
        <dbReference type="ARBA" id="ARBA00004141"/>
    </source>
</evidence>
<gene>
    <name evidence="7" type="ORF">I4I82_23780</name>
</gene>
<keyword evidence="4 5" id="KW-0472">Membrane</keyword>
<comment type="caution">
    <text evidence="7">The sequence shown here is derived from an EMBL/GenBank/DDBJ whole genome shotgun (WGS) entry which is preliminary data.</text>
</comment>
<dbReference type="RefSeq" id="WP_218596032.1">
    <property type="nucleotide sequence ID" value="NZ_JADQDF010000001.1"/>
</dbReference>
<protein>
    <submittedName>
        <fullName evidence="7">MFS transporter</fullName>
    </submittedName>
</protein>
<keyword evidence="3 5" id="KW-1133">Transmembrane helix</keyword>
<feature type="transmembrane region" description="Helical" evidence="5">
    <location>
        <begin position="112"/>
        <end position="135"/>
    </location>
</feature>
<dbReference type="InterPro" id="IPR011701">
    <property type="entry name" value="MFS"/>
</dbReference>
<feature type="transmembrane region" description="Helical" evidence="5">
    <location>
        <begin position="247"/>
        <end position="267"/>
    </location>
</feature>
<feature type="transmembrane region" description="Helical" evidence="5">
    <location>
        <begin position="316"/>
        <end position="335"/>
    </location>
</feature>
<evidence type="ECO:0000256" key="5">
    <source>
        <dbReference type="SAM" id="Phobius"/>
    </source>
</evidence>
<accession>A0ABS6UEL8</accession>
<name>A0ABS6UEL8_9PSEU</name>
<reference evidence="7 8" key="1">
    <citation type="submission" date="2020-11" db="EMBL/GenBank/DDBJ databases">
        <title>Pseudonocardia abyssalis sp. nov. and Pseudonocardia oceani sp. nov., description and phylogenomic analysis of two novel actinomycetes isolated from the deep Southern Ocean.</title>
        <authorList>
            <person name="Parra J."/>
        </authorList>
    </citation>
    <scope>NUCLEOTIDE SEQUENCE [LARGE SCALE GENOMIC DNA]</scope>
    <source>
        <strain evidence="8">KRD185</strain>
    </source>
</reference>
<feature type="transmembrane region" description="Helical" evidence="5">
    <location>
        <begin position="341"/>
        <end position="362"/>
    </location>
</feature>
<proteinExistence type="predicted"/>
<feature type="domain" description="Major facilitator superfamily (MFS) profile" evidence="6">
    <location>
        <begin position="16"/>
        <end position="429"/>
    </location>
</feature>
<feature type="transmembrane region" description="Helical" evidence="5">
    <location>
        <begin position="86"/>
        <end position="106"/>
    </location>
</feature>
<dbReference type="PROSITE" id="PS50850">
    <property type="entry name" value="MFS"/>
    <property type="match status" value="1"/>
</dbReference>
<dbReference type="InterPro" id="IPR020846">
    <property type="entry name" value="MFS_dom"/>
</dbReference>
<evidence type="ECO:0000256" key="3">
    <source>
        <dbReference type="ARBA" id="ARBA00022989"/>
    </source>
</evidence>
<dbReference type="Pfam" id="PF07690">
    <property type="entry name" value="MFS_1"/>
    <property type="match status" value="1"/>
</dbReference>
<dbReference type="PANTHER" id="PTHR23508">
    <property type="entry name" value="CARBOXYLIC ACID TRANSPORTER PROTEIN HOMOLOG"/>
    <property type="match status" value="1"/>
</dbReference>
<feature type="transmembrane region" description="Helical" evidence="5">
    <location>
        <begin position="174"/>
        <end position="192"/>
    </location>
</feature>
<dbReference type="EMBL" id="JADQDF010000001">
    <property type="protein sequence ID" value="MBW0130668.1"/>
    <property type="molecule type" value="Genomic_DNA"/>
</dbReference>
<dbReference type="Proteomes" id="UP000694300">
    <property type="component" value="Unassembled WGS sequence"/>
</dbReference>
<feature type="transmembrane region" description="Helical" evidence="5">
    <location>
        <begin position="405"/>
        <end position="424"/>
    </location>
</feature>
<feature type="transmembrane region" description="Helical" evidence="5">
    <location>
        <begin position="54"/>
        <end position="74"/>
    </location>
</feature>
<comment type="subcellular location">
    <subcellularLocation>
        <location evidence="1">Membrane</location>
        <topology evidence="1">Multi-pass membrane protein</topology>
    </subcellularLocation>
</comment>
<feature type="transmembrane region" description="Helical" evidence="5">
    <location>
        <begin position="12"/>
        <end position="34"/>
    </location>
</feature>
<organism evidence="7 8">
    <name type="scientific">Pseudonocardia oceani</name>
    <dbReference type="NCBI Taxonomy" id="2792013"/>
    <lineage>
        <taxon>Bacteria</taxon>
        <taxon>Bacillati</taxon>
        <taxon>Actinomycetota</taxon>
        <taxon>Actinomycetes</taxon>
        <taxon>Pseudonocardiales</taxon>
        <taxon>Pseudonocardiaceae</taxon>
        <taxon>Pseudonocardia</taxon>
    </lineage>
</organism>
<keyword evidence="8" id="KW-1185">Reference proteome</keyword>
<evidence type="ECO:0000313" key="8">
    <source>
        <dbReference type="Proteomes" id="UP000694300"/>
    </source>
</evidence>
<evidence type="ECO:0000256" key="2">
    <source>
        <dbReference type="ARBA" id="ARBA00022692"/>
    </source>
</evidence>
<keyword evidence="2 5" id="KW-0812">Transmembrane</keyword>
<feature type="transmembrane region" description="Helical" evidence="5">
    <location>
        <begin position="147"/>
        <end position="168"/>
    </location>
</feature>
<feature type="transmembrane region" description="Helical" evidence="5">
    <location>
        <begin position="374"/>
        <end position="399"/>
    </location>
</feature>